<dbReference type="AlphaFoldDB" id="A0A7S3GRZ5"/>
<sequence length="220" mass="25160">MDITAHYLSSVPCAICAACLVFRLYGMKDIEGNQFLSKWFHVKDWVESEAEKVGRIVNRDTIMLVISAVIVLHIYVHTWALKNLVPRWTDVHDKHDEEVDYQTTSEHIPCNWFNANPIHVLRSKYMFEHKSPVVAYVVGREYLLQPVPELGCYYDMADTLLARKQGGHDKVQETWSDQLGLVRDSFHELKTDVLEKFGRPQSISGNSPDSPKSVDSAAKV</sequence>
<keyword evidence="2" id="KW-0472">Membrane</keyword>
<organism evidence="3">
    <name type="scientific">Spumella elongata</name>
    <dbReference type="NCBI Taxonomy" id="89044"/>
    <lineage>
        <taxon>Eukaryota</taxon>
        <taxon>Sar</taxon>
        <taxon>Stramenopiles</taxon>
        <taxon>Ochrophyta</taxon>
        <taxon>Chrysophyceae</taxon>
        <taxon>Chromulinales</taxon>
        <taxon>Chromulinaceae</taxon>
        <taxon>Spumella</taxon>
    </lineage>
</organism>
<feature type="transmembrane region" description="Helical" evidence="2">
    <location>
        <begin position="62"/>
        <end position="81"/>
    </location>
</feature>
<keyword evidence="2" id="KW-1133">Transmembrane helix</keyword>
<dbReference type="EMBL" id="HBIC01007126">
    <property type="protein sequence ID" value="CAE0274851.1"/>
    <property type="molecule type" value="Transcribed_RNA"/>
</dbReference>
<feature type="region of interest" description="Disordered" evidence="1">
    <location>
        <begin position="197"/>
        <end position="220"/>
    </location>
</feature>
<evidence type="ECO:0000256" key="1">
    <source>
        <dbReference type="SAM" id="MobiDB-lite"/>
    </source>
</evidence>
<evidence type="ECO:0000313" key="3">
    <source>
        <dbReference type="EMBL" id="CAE0274851.1"/>
    </source>
</evidence>
<evidence type="ECO:0000256" key="2">
    <source>
        <dbReference type="SAM" id="Phobius"/>
    </source>
</evidence>
<name>A0A7S3GRZ5_9STRA</name>
<keyword evidence="2" id="KW-0812">Transmembrane</keyword>
<feature type="compositionally biased region" description="Polar residues" evidence="1">
    <location>
        <begin position="201"/>
        <end position="210"/>
    </location>
</feature>
<gene>
    <name evidence="3" type="ORF">SELO1098_LOCUS3679</name>
</gene>
<proteinExistence type="predicted"/>
<feature type="transmembrane region" description="Helical" evidence="2">
    <location>
        <begin position="6"/>
        <end position="25"/>
    </location>
</feature>
<accession>A0A7S3GRZ5</accession>
<protein>
    <submittedName>
        <fullName evidence="3">Uncharacterized protein</fullName>
    </submittedName>
</protein>
<reference evidence="3" key="1">
    <citation type="submission" date="2021-01" db="EMBL/GenBank/DDBJ databases">
        <authorList>
            <person name="Corre E."/>
            <person name="Pelletier E."/>
            <person name="Niang G."/>
            <person name="Scheremetjew M."/>
            <person name="Finn R."/>
            <person name="Kale V."/>
            <person name="Holt S."/>
            <person name="Cochrane G."/>
            <person name="Meng A."/>
            <person name="Brown T."/>
            <person name="Cohen L."/>
        </authorList>
    </citation>
    <scope>NUCLEOTIDE SEQUENCE</scope>
    <source>
        <strain evidence="3">CCAP 955/1</strain>
    </source>
</reference>